<dbReference type="NCBIfam" id="TIGR00158">
    <property type="entry name" value="L9"/>
    <property type="match status" value="1"/>
</dbReference>
<name>A0A1G2QLB0_9BACT</name>
<evidence type="ECO:0000256" key="1">
    <source>
        <dbReference type="ARBA" id="ARBA00010605"/>
    </source>
</evidence>
<dbReference type="InterPro" id="IPR036791">
    <property type="entry name" value="Ribosomal_bL9_C_sf"/>
</dbReference>
<evidence type="ECO:0000256" key="2">
    <source>
        <dbReference type="ARBA" id="ARBA00022730"/>
    </source>
</evidence>
<dbReference type="SUPFAM" id="SSF55658">
    <property type="entry name" value="L9 N-domain-like"/>
    <property type="match status" value="1"/>
</dbReference>
<dbReference type="Pfam" id="PF03948">
    <property type="entry name" value="Ribosomal_L9_C"/>
    <property type="match status" value="1"/>
</dbReference>
<organism evidence="10 11">
    <name type="scientific">Candidatus Vogelbacteria bacterium RIFOXYD1_FULL_51_18</name>
    <dbReference type="NCBI Taxonomy" id="1802440"/>
    <lineage>
        <taxon>Bacteria</taxon>
        <taxon>Candidatus Vogeliibacteriota</taxon>
    </lineage>
</organism>
<comment type="caution">
    <text evidence="10">The sequence shown here is derived from an EMBL/GenBank/DDBJ whole genome shotgun (WGS) entry which is preliminary data.</text>
</comment>
<evidence type="ECO:0000256" key="5">
    <source>
        <dbReference type="ARBA" id="ARBA00023274"/>
    </source>
</evidence>
<evidence type="ECO:0000256" key="4">
    <source>
        <dbReference type="ARBA" id="ARBA00022980"/>
    </source>
</evidence>
<dbReference type="PANTHER" id="PTHR21368">
    <property type="entry name" value="50S RIBOSOMAL PROTEIN L9"/>
    <property type="match status" value="1"/>
</dbReference>
<dbReference type="Gene3D" id="3.10.430.100">
    <property type="entry name" value="Ribosomal protein L9, C-terminal domain"/>
    <property type="match status" value="1"/>
</dbReference>
<dbReference type="GO" id="GO:0019843">
    <property type="term" value="F:rRNA binding"/>
    <property type="evidence" value="ECO:0007669"/>
    <property type="project" value="UniProtKB-UniRule"/>
</dbReference>
<evidence type="ECO:0000256" key="3">
    <source>
        <dbReference type="ARBA" id="ARBA00022884"/>
    </source>
</evidence>
<dbReference type="GO" id="GO:0006412">
    <property type="term" value="P:translation"/>
    <property type="evidence" value="ECO:0007669"/>
    <property type="project" value="UniProtKB-UniRule"/>
</dbReference>
<dbReference type="Gene3D" id="3.40.5.10">
    <property type="entry name" value="Ribosomal protein L9, N-terminal domain"/>
    <property type="match status" value="1"/>
</dbReference>
<evidence type="ECO:0000259" key="8">
    <source>
        <dbReference type="Pfam" id="PF01281"/>
    </source>
</evidence>
<evidence type="ECO:0000256" key="7">
    <source>
        <dbReference type="HAMAP-Rule" id="MF_00503"/>
    </source>
</evidence>
<gene>
    <name evidence="7" type="primary">rplI</name>
    <name evidence="10" type="ORF">A2569_00315</name>
</gene>
<dbReference type="GO" id="GO:0005840">
    <property type="term" value="C:ribosome"/>
    <property type="evidence" value="ECO:0007669"/>
    <property type="project" value="UniProtKB-KW"/>
</dbReference>
<evidence type="ECO:0000313" key="10">
    <source>
        <dbReference type="EMBL" id="OHA60711.1"/>
    </source>
</evidence>
<dbReference type="Pfam" id="PF01281">
    <property type="entry name" value="Ribosomal_L9_N"/>
    <property type="match status" value="1"/>
</dbReference>
<dbReference type="InterPro" id="IPR020070">
    <property type="entry name" value="Ribosomal_bL9_N"/>
</dbReference>
<dbReference type="GO" id="GO:1990904">
    <property type="term" value="C:ribonucleoprotein complex"/>
    <property type="evidence" value="ECO:0007669"/>
    <property type="project" value="UniProtKB-KW"/>
</dbReference>
<sequence length="150" mass="16665">MRIILLRNVQKLGKKYDIKDVADGYARNFLITRGLAKYATRNAEAEAEKLRATLENRGEAQEALLEKELAELAGKTVSIKRPANDKGHLFSQIHPEDIAEVIAHDIGITLKAEHLVLSEPIKTLGAHTIEVAVRDHHTTITIIVEKTSDV</sequence>
<accession>A0A1G2QLB0</accession>
<dbReference type="EMBL" id="MHTL01000010">
    <property type="protein sequence ID" value="OHA60711.1"/>
    <property type="molecule type" value="Genomic_DNA"/>
</dbReference>
<dbReference type="AlphaFoldDB" id="A0A1G2QLB0"/>
<dbReference type="STRING" id="1802440.A2569_00315"/>
<dbReference type="Proteomes" id="UP000177090">
    <property type="component" value="Unassembled WGS sequence"/>
</dbReference>
<dbReference type="InterPro" id="IPR020069">
    <property type="entry name" value="Ribosomal_bL9_C"/>
</dbReference>
<dbReference type="GO" id="GO:0003735">
    <property type="term" value="F:structural constituent of ribosome"/>
    <property type="evidence" value="ECO:0007669"/>
    <property type="project" value="InterPro"/>
</dbReference>
<keyword evidence="3 7" id="KW-0694">RNA-binding</keyword>
<evidence type="ECO:0000259" key="9">
    <source>
        <dbReference type="Pfam" id="PF03948"/>
    </source>
</evidence>
<keyword evidence="2 7" id="KW-0699">rRNA-binding</keyword>
<dbReference type="InterPro" id="IPR000244">
    <property type="entry name" value="Ribosomal_bL9"/>
</dbReference>
<dbReference type="InterPro" id="IPR020594">
    <property type="entry name" value="Ribosomal_bL9_bac/chp"/>
</dbReference>
<comment type="function">
    <text evidence="7">Binds to the 23S rRNA.</text>
</comment>
<dbReference type="HAMAP" id="MF_00503">
    <property type="entry name" value="Ribosomal_bL9"/>
    <property type="match status" value="1"/>
</dbReference>
<feature type="domain" description="Ribosomal protein L9" evidence="8">
    <location>
        <begin position="1"/>
        <end position="45"/>
    </location>
</feature>
<dbReference type="InterPro" id="IPR009027">
    <property type="entry name" value="Ribosomal_bL9/RNase_H1_N"/>
</dbReference>
<reference evidence="10 11" key="1">
    <citation type="journal article" date="2016" name="Nat. Commun.">
        <title>Thousands of microbial genomes shed light on interconnected biogeochemical processes in an aquifer system.</title>
        <authorList>
            <person name="Anantharaman K."/>
            <person name="Brown C.T."/>
            <person name="Hug L.A."/>
            <person name="Sharon I."/>
            <person name="Castelle C.J."/>
            <person name="Probst A.J."/>
            <person name="Thomas B.C."/>
            <person name="Singh A."/>
            <person name="Wilkins M.J."/>
            <person name="Karaoz U."/>
            <person name="Brodie E.L."/>
            <person name="Williams K.H."/>
            <person name="Hubbard S.S."/>
            <person name="Banfield J.F."/>
        </authorList>
    </citation>
    <scope>NUCLEOTIDE SEQUENCE [LARGE SCALE GENOMIC DNA]</scope>
</reference>
<feature type="domain" description="Large ribosomal subunit protein bL9 C-terminal" evidence="9">
    <location>
        <begin position="69"/>
        <end position="145"/>
    </location>
</feature>
<evidence type="ECO:0000256" key="6">
    <source>
        <dbReference type="ARBA" id="ARBA00035292"/>
    </source>
</evidence>
<evidence type="ECO:0000313" key="11">
    <source>
        <dbReference type="Proteomes" id="UP000177090"/>
    </source>
</evidence>
<dbReference type="SUPFAM" id="SSF55653">
    <property type="entry name" value="Ribosomal protein L9 C-domain"/>
    <property type="match status" value="1"/>
</dbReference>
<comment type="similarity">
    <text evidence="1 7">Belongs to the bacterial ribosomal protein bL9 family.</text>
</comment>
<proteinExistence type="inferred from homology"/>
<keyword evidence="4 7" id="KW-0689">Ribosomal protein</keyword>
<dbReference type="InterPro" id="IPR036935">
    <property type="entry name" value="Ribosomal_bL9_N_sf"/>
</dbReference>
<keyword evidence="5 7" id="KW-0687">Ribonucleoprotein</keyword>
<protein>
    <recommendedName>
        <fullName evidence="6 7">Large ribosomal subunit protein bL9</fullName>
    </recommendedName>
</protein>